<protein>
    <submittedName>
        <fullName evidence="1">Rod-determining factor RdfA</fullName>
    </submittedName>
</protein>
<proteinExistence type="predicted"/>
<dbReference type="Pfam" id="PF21811">
    <property type="entry name" value="RdfA"/>
    <property type="match status" value="1"/>
</dbReference>
<dbReference type="RefSeq" id="WP_379766508.1">
    <property type="nucleotide sequence ID" value="NZ_JBHSXI010000008.1"/>
</dbReference>
<dbReference type="InterPro" id="IPR048925">
    <property type="entry name" value="RdfA"/>
</dbReference>
<comment type="caution">
    <text evidence="1">The sequence shown here is derived from an EMBL/GenBank/DDBJ whole genome shotgun (WGS) entry which is preliminary data.</text>
</comment>
<accession>A0ABD5UI58</accession>
<evidence type="ECO:0000313" key="2">
    <source>
        <dbReference type="Proteomes" id="UP001596333"/>
    </source>
</evidence>
<reference evidence="1 2" key="1">
    <citation type="journal article" date="2019" name="Int. J. Syst. Evol. Microbiol.">
        <title>The Global Catalogue of Microorganisms (GCM) 10K type strain sequencing project: providing services to taxonomists for standard genome sequencing and annotation.</title>
        <authorList>
            <consortium name="The Broad Institute Genomics Platform"/>
            <consortium name="The Broad Institute Genome Sequencing Center for Infectious Disease"/>
            <person name="Wu L."/>
            <person name="Ma J."/>
        </authorList>
    </citation>
    <scope>NUCLEOTIDE SEQUENCE [LARGE SCALE GENOMIC DNA]</scope>
    <source>
        <strain evidence="1 2">Y73</strain>
    </source>
</reference>
<dbReference type="Proteomes" id="UP001596333">
    <property type="component" value="Unassembled WGS sequence"/>
</dbReference>
<gene>
    <name evidence="1" type="primary">rdfA</name>
    <name evidence="1" type="ORF">ACFQEY_07405</name>
</gene>
<sequence length="203" mass="22334">MTDTSPRPNSKVARVLEKYDLAQLGDRLEQRWTGVDGERTSLRNLADVFNRRVLEAAMRAAGQSSVERDVASAYAALTDDETGSADRLRKRRELEQAGVDVDEVLGDFVTHQAIHTYLTSYRGAELPDRSEGRVERKLETLERLQGRTAAVTESTVDALVDAGDLTDHDYELLVDVRVICPDCGTDYAVGDLLRSGGCDCGEA</sequence>
<dbReference type="AlphaFoldDB" id="A0ABD5UI58"/>
<organism evidence="1 2">
    <name type="scientific">Halorubrum trueperi</name>
    <dbReference type="NCBI Taxonomy" id="2004704"/>
    <lineage>
        <taxon>Archaea</taxon>
        <taxon>Methanobacteriati</taxon>
        <taxon>Methanobacteriota</taxon>
        <taxon>Stenosarchaea group</taxon>
        <taxon>Halobacteria</taxon>
        <taxon>Halobacteriales</taxon>
        <taxon>Haloferacaceae</taxon>
        <taxon>Halorubrum</taxon>
    </lineage>
</organism>
<evidence type="ECO:0000313" key="1">
    <source>
        <dbReference type="EMBL" id="MFC6888833.1"/>
    </source>
</evidence>
<keyword evidence="2" id="KW-1185">Reference proteome</keyword>
<dbReference type="EMBL" id="JBHSXI010000008">
    <property type="protein sequence ID" value="MFC6888833.1"/>
    <property type="molecule type" value="Genomic_DNA"/>
</dbReference>
<name>A0ABD5UI58_9EURY</name>